<keyword evidence="1" id="KW-0812">Transmembrane</keyword>
<feature type="transmembrane region" description="Helical" evidence="1">
    <location>
        <begin position="12"/>
        <end position="34"/>
    </location>
</feature>
<proteinExistence type="predicted"/>
<dbReference type="InterPro" id="IPR007401">
    <property type="entry name" value="DUF454"/>
</dbReference>
<feature type="transmembrane region" description="Helical" evidence="1">
    <location>
        <begin position="106"/>
        <end position="124"/>
    </location>
</feature>
<evidence type="ECO:0000313" key="2">
    <source>
        <dbReference type="EMBL" id="AGF73987.1"/>
    </source>
</evidence>
<sequence>MKNDFKVSRLLRIFYFALGCVTIVLGVIGVVLPIMPTVPFLLLASWCFARSSPRFHYWLHHHRIFGPPIKQWEESRIIPLFIKIFAIVSMASGFLSFLVIVHPALWFALLTAAVLLVIAVYIMTRPSSSSLPK</sequence>
<keyword evidence="1" id="KW-1133">Transmembrane helix</keyword>
<keyword evidence="1" id="KW-0472">Membrane</keyword>
<dbReference type="GO" id="GO:0005886">
    <property type="term" value="C:plasma membrane"/>
    <property type="evidence" value="ECO:0007669"/>
    <property type="project" value="TreeGrafter"/>
</dbReference>
<dbReference type="Pfam" id="PF04304">
    <property type="entry name" value="DUF454"/>
    <property type="match status" value="1"/>
</dbReference>
<name>M1NX00_BARAA</name>
<dbReference type="RefSeq" id="WP_015397496.1">
    <property type="nucleotide sequence ID" value="NC_020300.1"/>
</dbReference>
<dbReference type="PANTHER" id="PTHR35813:SF1">
    <property type="entry name" value="INNER MEMBRANE PROTEIN YBAN"/>
    <property type="match status" value="1"/>
</dbReference>
<dbReference type="KEGG" id="baus:BAnh1_00940"/>
<protein>
    <recommendedName>
        <fullName evidence="4">Inner membrane protein</fullName>
    </recommendedName>
</protein>
<organism evidence="2 3">
    <name type="scientific">Bartonella australis (strain Aust/NH1)</name>
    <dbReference type="NCBI Taxonomy" id="1094489"/>
    <lineage>
        <taxon>Bacteria</taxon>
        <taxon>Pseudomonadati</taxon>
        <taxon>Pseudomonadota</taxon>
        <taxon>Alphaproteobacteria</taxon>
        <taxon>Hyphomicrobiales</taxon>
        <taxon>Bartonellaceae</taxon>
        <taxon>Bartonella</taxon>
    </lineage>
</organism>
<keyword evidence="3" id="KW-1185">Reference proteome</keyword>
<dbReference type="PANTHER" id="PTHR35813">
    <property type="entry name" value="INNER MEMBRANE PROTEIN YBAN"/>
    <property type="match status" value="1"/>
</dbReference>
<dbReference type="HOGENOM" id="CLU_113299_0_1_5"/>
<dbReference type="OrthoDB" id="9816293at2"/>
<reference evidence="2 3" key="1">
    <citation type="journal article" date="2013" name="PLoS Genet.">
        <title>A gene transfer agent and a dynamic repertoire of secretion systems hold the keys to the explosive radiation of the emerging pathogen Bartonella.</title>
        <authorList>
            <person name="Guy L."/>
            <person name="Nystedt B."/>
            <person name="Toft C."/>
            <person name="Zaremba-Niedzwiedzka K."/>
            <person name="Berglund E.C."/>
            <person name="Granberg F."/>
            <person name="Naslund K."/>
            <person name="Eriksson A.S."/>
            <person name="Andersson S.G."/>
        </authorList>
    </citation>
    <scope>NUCLEOTIDE SEQUENCE [LARGE SCALE GENOMIC DNA]</scope>
    <source>
        <strain evidence="2 3">Aust/NH1</strain>
    </source>
</reference>
<evidence type="ECO:0000256" key="1">
    <source>
        <dbReference type="SAM" id="Phobius"/>
    </source>
</evidence>
<dbReference type="Proteomes" id="UP000011729">
    <property type="component" value="Chromosome"/>
</dbReference>
<dbReference type="PATRIC" id="fig|1094489.3.peg.114"/>
<dbReference type="eggNOG" id="COG2832">
    <property type="taxonomic scope" value="Bacteria"/>
</dbReference>
<feature type="transmembrane region" description="Helical" evidence="1">
    <location>
        <begin position="80"/>
        <end position="100"/>
    </location>
</feature>
<accession>M1NX00</accession>
<evidence type="ECO:0008006" key="4">
    <source>
        <dbReference type="Google" id="ProtNLM"/>
    </source>
</evidence>
<dbReference type="AlphaFoldDB" id="M1NX00"/>
<dbReference type="EMBL" id="CP003123">
    <property type="protein sequence ID" value="AGF73987.1"/>
    <property type="molecule type" value="Genomic_DNA"/>
</dbReference>
<evidence type="ECO:0000313" key="3">
    <source>
        <dbReference type="Proteomes" id="UP000011729"/>
    </source>
</evidence>
<dbReference type="PIRSF" id="PIRSF016789">
    <property type="entry name" value="DUF454"/>
    <property type="match status" value="1"/>
</dbReference>
<gene>
    <name evidence="2" type="ordered locus">BAnh1_00940</name>
</gene>